<dbReference type="Proteomes" id="UP000324897">
    <property type="component" value="Unassembled WGS sequence"/>
</dbReference>
<dbReference type="Gramene" id="TVU02199">
    <property type="protein sequence ID" value="TVU02199"/>
    <property type="gene ID" value="EJB05_52323"/>
</dbReference>
<evidence type="ECO:0000256" key="1">
    <source>
        <dbReference type="SAM" id="MobiDB-lite"/>
    </source>
</evidence>
<dbReference type="InterPro" id="IPR044997">
    <property type="entry name" value="F-box_plant"/>
</dbReference>
<comment type="caution">
    <text evidence="2">The sequence shown here is derived from an EMBL/GenBank/DDBJ whole genome shotgun (WGS) entry which is preliminary data.</text>
</comment>
<sequence>MSAPSPRPPSSRGGGGPLPWSSQITNVFIDVGDFFHVDDDSGEWIPVLPRNREFWDQHEATARFTDALARFLAAPPSTRVIERLSLKFILTRRDLVRRIGALVAHAVDAGAVKNVELEIVTELSRVHKDSEARTKLGYGDRFKHLLKDCPGAFRSLTKLTLQNLLFRDPAVVNDLVRGCDALEYLSVKFCGFLAPGVWRLWNVDEATTTPELLIDAPQSRLKTLVCYGCHISRVRLAQAPALVTLSCRWFYRFLPPISLGCAPSSLKSLILHHHMLEDVDATWKLSELLINGGQVERLVFVFDNGKIWLEPERPKELRAALGSLKQLCLKNISPDCDLSWTLFVLEAAPLLETIDIHIFDHICRHKLCKPSNSKASMARTPSSPDFKHHSLKRLSVYRTFGVLKYLPFARLIMELAVNLESVTLVPTPSTCEDCGTAELKCPDLASLRLRYTDKDHILEKLKQTKDVHVRRASPVLSENFGADTWDLLLARESKNLDPNSSITTPLPPPKSRSRTLSSPPLLRSRRHRPPQPAVDPACPFWPSAGANLAYTPAPRSTSRSPSAARPLPAAYSQTALYGSQAQGCRGGRAPSLVIAAALSPLIVWVNSPRLARSSLQTATNPNRRRRTAAAMVRCSNGLLGLLNAGAHKDSVMECMQLKANE</sequence>
<accession>A0A5J9ST76</accession>
<gene>
    <name evidence="2" type="ORF">EJB05_52323</name>
</gene>
<dbReference type="SUPFAM" id="SSF52047">
    <property type="entry name" value="RNI-like"/>
    <property type="match status" value="1"/>
</dbReference>
<name>A0A5J9ST76_9POAL</name>
<evidence type="ECO:0000313" key="3">
    <source>
        <dbReference type="Proteomes" id="UP000324897"/>
    </source>
</evidence>
<organism evidence="2 3">
    <name type="scientific">Eragrostis curvula</name>
    <name type="common">weeping love grass</name>
    <dbReference type="NCBI Taxonomy" id="38414"/>
    <lineage>
        <taxon>Eukaryota</taxon>
        <taxon>Viridiplantae</taxon>
        <taxon>Streptophyta</taxon>
        <taxon>Embryophyta</taxon>
        <taxon>Tracheophyta</taxon>
        <taxon>Spermatophyta</taxon>
        <taxon>Magnoliopsida</taxon>
        <taxon>Liliopsida</taxon>
        <taxon>Poales</taxon>
        <taxon>Poaceae</taxon>
        <taxon>PACMAD clade</taxon>
        <taxon>Chloridoideae</taxon>
        <taxon>Eragrostideae</taxon>
        <taxon>Eragrostidinae</taxon>
        <taxon>Eragrostis</taxon>
    </lineage>
</organism>
<proteinExistence type="predicted"/>
<dbReference type="OrthoDB" id="675439at2759"/>
<dbReference type="AlphaFoldDB" id="A0A5J9ST76"/>
<feature type="region of interest" description="Disordered" evidence="1">
    <location>
        <begin position="496"/>
        <end position="538"/>
    </location>
</feature>
<dbReference type="Gene3D" id="3.80.10.10">
    <property type="entry name" value="Ribonuclease Inhibitor"/>
    <property type="match status" value="1"/>
</dbReference>
<dbReference type="EMBL" id="RWGY01000354">
    <property type="protein sequence ID" value="TVU02199.1"/>
    <property type="molecule type" value="Genomic_DNA"/>
</dbReference>
<dbReference type="InterPro" id="IPR032675">
    <property type="entry name" value="LRR_dom_sf"/>
</dbReference>
<feature type="non-terminal residue" evidence="2">
    <location>
        <position position="1"/>
    </location>
</feature>
<keyword evidence="3" id="KW-1185">Reference proteome</keyword>
<dbReference type="PANTHER" id="PTHR32153">
    <property type="entry name" value="OJ000223_09.16 PROTEIN"/>
    <property type="match status" value="1"/>
</dbReference>
<protein>
    <submittedName>
        <fullName evidence="2">Uncharacterized protein</fullName>
    </submittedName>
</protein>
<evidence type="ECO:0000313" key="2">
    <source>
        <dbReference type="EMBL" id="TVU02199.1"/>
    </source>
</evidence>
<reference evidence="2 3" key="1">
    <citation type="journal article" date="2019" name="Sci. Rep.">
        <title>A high-quality genome of Eragrostis curvula grass provides insights into Poaceae evolution and supports new strategies to enhance forage quality.</title>
        <authorList>
            <person name="Carballo J."/>
            <person name="Santos B.A.C.M."/>
            <person name="Zappacosta D."/>
            <person name="Garbus I."/>
            <person name="Selva J.P."/>
            <person name="Gallo C.A."/>
            <person name="Diaz A."/>
            <person name="Albertini E."/>
            <person name="Caccamo M."/>
            <person name="Echenique V."/>
        </authorList>
    </citation>
    <scope>NUCLEOTIDE SEQUENCE [LARGE SCALE GENOMIC DNA]</scope>
    <source>
        <strain evidence="3">cv. Victoria</strain>
        <tissue evidence="2">Leaf</tissue>
    </source>
</reference>